<evidence type="ECO:0000313" key="2">
    <source>
        <dbReference type="Proteomes" id="UP000886520"/>
    </source>
</evidence>
<name>A0A9D4UB28_ADICA</name>
<comment type="caution">
    <text evidence="1">The sequence shown here is derived from an EMBL/GenBank/DDBJ whole genome shotgun (WGS) entry which is preliminary data.</text>
</comment>
<reference evidence="1" key="1">
    <citation type="submission" date="2021-01" db="EMBL/GenBank/DDBJ databases">
        <title>Adiantum capillus-veneris genome.</title>
        <authorList>
            <person name="Fang Y."/>
            <person name="Liao Q."/>
        </authorList>
    </citation>
    <scope>NUCLEOTIDE SEQUENCE</scope>
    <source>
        <strain evidence="1">H3</strain>
        <tissue evidence="1">Leaf</tissue>
    </source>
</reference>
<proteinExistence type="predicted"/>
<evidence type="ECO:0000313" key="1">
    <source>
        <dbReference type="EMBL" id="KAI5063929.1"/>
    </source>
</evidence>
<organism evidence="1 2">
    <name type="scientific">Adiantum capillus-veneris</name>
    <name type="common">Maidenhair fern</name>
    <dbReference type="NCBI Taxonomy" id="13818"/>
    <lineage>
        <taxon>Eukaryota</taxon>
        <taxon>Viridiplantae</taxon>
        <taxon>Streptophyta</taxon>
        <taxon>Embryophyta</taxon>
        <taxon>Tracheophyta</taxon>
        <taxon>Polypodiopsida</taxon>
        <taxon>Polypodiidae</taxon>
        <taxon>Polypodiales</taxon>
        <taxon>Pteridineae</taxon>
        <taxon>Pteridaceae</taxon>
        <taxon>Vittarioideae</taxon>
        <taxon>Adiantum</taxon>
    </lineage>
</organism>
<dbReference type="EMBL" id="JABFUD020000020">
    <property type="protein sequence ID" value="KAI5063929.1"/>
    <property type="molecule type" value="Genomic_DNA"/>
</dbReference>
<dbReference type="AlphaFoldDB" id="A0A9D4UB28"/>
<gene>
    <name evidence="1" type="ORF">GOP47_0020599</name>
</gene>
<accession>A0A9D4UB28</accession>
<keyword evidence="2" id="KW-1185">Reference proteome</keyword>
<protein>
    <submittedName>
        <fullName evidence="1">Uncharacterized protein</fullName>
    </submittedName>
</protein>
<dbReference type="Proteomes" id="UP000886520">
    <property type="component" value="Chromosome 20"/>
</dbReference>
<sequence length="135" mass="16589">MVRFEYISFIEQLRLLCQCEEFCHDFLRMWRARSSWQADSSTSTNVINDYWDGEKIRMCKDFWNPQKEWEIPVKCPNSFCAMYYRTFPTALRSPELNNNWNEITREYEFLCSHCATYIKVPRRMVKVRQYCNQFE</sequence>